<name>A0A6A5UHP4_9PLEO</name>
<dbReference type="AlphaFoldDB" id="A0A6A5UHP4"/>
<feature type="compositionally biased region" description="Polar residues" evidence="1">
    <location>
        <begin position="30"/>
        <end position="65"/>
    </location>
</feature>
<feature type="region of interest" description="Disordered" evidence="1">
    <location>
        <begin position="1"/>
        <end position="105"/>
    </location>
</feature>
<sequence length="196" mass="21222">MADKCLGRHTPPEAPDDQTPSIHSQKMLDTRQSALHRQSATSYSGMGSQVTPAMNLQSAAATSGPRTADTVGGALETTESSVFRHSGGDTSRARTEMASAQDQDVEKNEYERFEAHGDTGHCSQRTIDLCTFFDAAKDEAVDTIGEDDAALQKLTGKIEALLQEWNGPSEVVLSGDRSESQDFKPLFSTYFTSELL</sequence>
<protein>
    <submittedName>
        <fullName evidence="2">Uncharacterized protein</fullName>
    </submittedName>
</protein>
<dbReference type="EMBL" id="ML976802">
    <property type="protein sequence ID" value="KAF1964164.1"/>
    <property type="molecule type" value="Genomic_DNA"/>
</dbReference>
<reference evidence="2" key="1">
    <citation type="journal article" date="2020" name="Stud. Mycol.">
        <title>101 Dothideomycetes genomes: a test case for predicting lifestyles and emergence of pathogens.</title>
        <authorList>
            <person name="Haridas S."/>
            <person name="Albert R."/>
            <person name="Binder M."/>
            <person name="Bloem J."/>
            <person name="Labutti K."/>
            <person name="Salamov A."/>
            <person name="Andreopoulos B."/>
            <person name="Baker S."/>
            <person name="Barry K."/>
            <person name="Bills G."/>
            <person name="Bluhm B."/>
            <person name="Cannon C."/>
            <person name="Castanera R."/>
            <person name="Culley D."/>
            <person name="Daum C."/>
            <person name="Ezra D."/>
            <person name="Gonzalez J."/>
            <person name="Henrissat B."/>
            <person name="Kuo A."/>
            <person name="Liang C."/>
            <person name="Lipzen A."/>
            <person name="Lutzoni F."/>
            <person name="Magnuson J."/>
            <person name="Mondo S."/>
            <person name="Nolan M."/>
            <person name="Ohm R."/>
            <person name="Pangilinan J."/>
            <person name="Park H.-J."/>
            <person name="Ramirez L."/>
            <person name="Alfaro M."/>
            <person name="Sun H."/>
            <person name="Tritt A."/>
            <person name="Yoshinaga Y."/>
            <person name="Zwiers L.-H."/>
            <person name="Turgeon B."/>
            <person name="Goodwin S."/>
            <person name="Spatafora J."/>
            <person name="Crous P."/>
            <person name="Grigoriev I."/>
        </authorList>
    </citation>
    <scope>NUCLEOTIDE SEQUENCE</scope>
    <source>
        <strain evidence="2">CBS 107.79</strain>
    </source>
</reference>
<dbReference type="Proteomes" id="UP000800036">
    <property type="component" value="Unassembled WGS sequence"/>
</dbReference>
<evidence type="ECO:0000313" key="2">
    <source>
        <dbReference type="EMBL" id="KAF1964164.1"/>
    </source>
</evidence>
<organism evidence="2 3">
    <name type="scientific">Bimuria novae-zelandiae CBS 107.79</name>
    <dbReference type="NCBI Taxonomy" id="1447943"/>
    <lineage>
        <taxon>Eukaryota</taxon>
        <taxon>Fungi</taxon>
        <taxon>Dikarya</taxon>
        <taxon>Ascomycota</taxon>
        <taxon>Pezizomycotina</taxon>
        <taxon>Dothideomycetes</taxon>
        <taxon>Pleosporomycetidae</taxon>
        <taxon>Pleosporales</taxon>
        <taxon>Massarineae</taxon>
        <taxon>Didymosphaeriaceae</taxon>
        <taxon>Bimuria</taxon>
    </lineage>
</organism>
<gene>
    <name evidence="2" type="ORF">BU23DRAFT_575923</name>
</gene>
<evidence type="ECO:0000256" key="1">
    <source>
        <dbReference type="SAM" id="MobiDB-lite"/>
    </source>
</evidence>
<keyword evidence="3" id="KW-1185">Reference proteome</keyword>
<proteinExistence type="predicted"/>
<evidence type="ECO:0000313" key="3">
    <source>
        <dbReference type="Proteomes" id="UP000800036"/>
    </source>
</evidence>
<accession>A0A6A5UHP4</accession>